<dbReference type="Proteomes" id="UP000229740">
    <property type="component" value="Unassembled WGS sequence"/>
</dbReference>
<organism evidence="3 4">
    <name type="scientific">candidate division KSB3 bacterium</name>
    <dbReference type="NCBI Taxonomy" id="2044937"/>
    <lineage>
        <taxon>Bacteria</taxon>
        <taxon>candidate division KSB3</taxon>
    </lineage>
</organism>
<evidence type="ECO:0000313" key="4">
    <source>
        <dbReference type="Proteomes" id="UP000229740"/>
    </source>
</evidence>
<gene>
    <name evidence="3" type="ORF">CSB45_06070</name>
</gene>
<dbReference type="PROSITE" id="PS50853">
    <property type="entry name" value="FN3"/>
    <property type="match status" value="2"/>
</dbReference>
<dbReference type="EMBL" id="PDPS01000025">
    <property type="protein sequence ID" value="PID57789.1"/>
    <property type="molecule type" value="Genomic_DNA"/>
</dbReference>
<dbReference type="InterPro" id="IPR003961">
    <property type="entry name" value="FN3_dom"/>
</dbReference>
<feature type="region of interest" description="Disordered" evidence="1">
    <location>
        <begin position="379"/>
        <end position="406"/>
    </location>
</feature>
<evidence type="ECO:0000313" key="3">
    <source>
        <dbReference type="EMBL" id="PID57789.1"/>
    </source>
</evidence>
<dbReference type="InterPro" id="IPR036116">
    <property type="entry name" value="FN3_sf"/>
</dbReference>
<dbReference type="AlphaFoldDB" id="A0A2G6E6T6"/>
<evidence type="ECO:0000256" key="1">
    <source>
        <dbReference type="SAM" id="MobiDB-lite"/>
    </source>
</evidence>
<dbReference type="Gene3D" id="2.60.40.10">
    <property type="entry name" value="Immunoglobulins"/>
    <property type="match status" value="2"/>
</dbReference>
<dbReference type="SUPFAM" id="SSF49265">
    <property type="entry name" value="Fibronectin type III"/>
    <property type="match status" value="2"/>
</dbReference>
<reference evidence="3 4" key="1">
    <citation type="submission" date="2017-10" db="EMBL/GenBank/DDBJ databases">
        <title>Novel microbial diversity and functional potential in the marine mammal oral microbiome.</title>
        <authorList>
            <person name="Dudek N.K."/>
            <person name="Sun C.L."/>
            <person name="Burstein D."/>
            <person name="Kantor R.S."/>
            <person name="Aliaga Goltsman D.S."/>
            <person name="Bik E.M."/>
            <person name="Thomas B.C."/>
            <person name="Banfield J.F."/>
            <person name="Relman D.A."/>
        </authorList>
    </citation>
    <scope>NUCLEOTIDE SEQUENCE [LARGE SCALE GENOMIC DNA]</scope>
    <source>
        <strain evidence="3">DOLZORAL124_49_17</strain>
    </source>
</reference>
<comment type="caution">
    <text evidence="3">The sequence shown here is derived from an EMBL/GenBank/DDBJ whole genome shotgun (WGS) entry which is preliminary data.</text>
</comment>
<accession>A0A2G6E6T6</accession>
<sequence length="774" mass="86593">MKCCFQSFVFLCSLLGLLSGCGKQGDPLTPIVPKPLPVKAVSAKVSDKGIVLSWSPPTEYDTQKILELDDIKYFSIYRTSEPPVDDGWDFKQSDQGWTTTGENPTPKCDKGVLRAVSAQRLLTLLSPADLKLKADQNRIIHLKLWAKNARYGYLVFITEKDTLWDKNFNQEFEPSVHSSFYAVHQTFHRSKSKRFSIRQNESAAAQDYIIDMRSLPSWAGTVRQIGLILENNAPEETQVELGLDSIVFMRDIDAPAPAYTTAPWIFQDDEEGWQVFPADHLFGAAHGVLHAEGNEFFSLLSAPGQRIHFDTASEVHIRMRVTAGHEAYLILRRAGETPFQSAEELKNLTSQAIRIPLKHSSDFLTYSIDLRRYMTQRHASHHSLQKKEDNGLHDPVISDGTASQGEKSKPQAYFVQVGLAFPPVASGTGTRHISIDYIDIVPEGAASSQAALQLVQQDMPSTQTISRAINRACREKRSAFTRPYESLPETAEQSAGNRILLAKISPSDPFPAVFADETFELTDSGDFIAEDEEDVKAPLEYGRRYRYEIEVTDRKKRNSKNTGTVEIELMRKPSAPRHIMADAGDEEITISWEAPVLTEDGKKIQHLAAYRIFRSDTAGEYAAALTEVPASQTHFIDKNVTNHETYYYVVQSLASRTSGPDSVRSAEVSAVPLDTIAPDVPQGLVGVYLNGHVDLHWNQVLTADFVGFNVYRSNRQAGEFRKVNDEILPNASFSDKQIESGQRYYYYVTALDDEVPPNESDPSEIESIETDPLD</sequence>
<dbReference type="PROSITE" id="PS51257">
    <property type="entry name" value="PROKAR_LIPOPROTEIN"/>
    <property type="match status" value="1"/>
</dbReference>
<protein>
    <recommendedName>
        <fullName evidence="2">Fibronectin type-III domain-containing protein</fullName>
    </recommendedName>
</protein>
<dbReference type="CDD" id="cd00063">
    <property type="entry name" value="FN3"/>
    <property type="match status" value="2"/>
</dbReference>
<feature type="domain" description="Fibronectin type-III" evidence="2">
    <location>
        <begin position="677"/>
        <end position="773"/>
    </location>
</feature>
<evidence type="ECO:0000259" key="2">
    <source>
        <dbReference type="PROSITE" id="PS50853"/>
    </source>
</evidence>
<feature type="domain" description="Fibronectin type-III" evidence="2">
    <location>
        <begin position="572"/>
        <end position="674"/>
    </location>
</feature>
<name>A0A2G6E6T6_9BACT</name>
<proteinExistence type="predicted"/>
<dbReference type="InterPro" id="IPR013783">
    <property type="entry name" value="Ig-like_fold"/>
</dbReference>
<feature type="region of interest" description="Disordered" evidence="1">
    <location>
        <begin position="753"/>
        <end position="774"/>
    </location>
</feature>
<dbReference type="SMART" id="SM00060">
    <property type="entry name" value="FN3"/>
    <property type="match status" value="3"/>
</dbReference>